<dbReference type="Proteomes" id="UP001175000">
    <property type="component" value="Unassembled WGS sequence"/>
</dbReference>
<accession>A0AA39WQE2</accession>
<gene>
    <name evidence="1" type="ORF">B0T14DRAFT_566505</name>
</gene>
<comment type="caution">
    <text evidence="1">The sequence shown here is derived from an EMBL/GenBank/DDBJ whole genome shotgun (WGS) entry which is preliminary data.</text>
</comment>
<reference evidence="1" key="1">
    <citation type="submission" date="2023-06" db="EMBL/GenBank/DDBJ databases">
        <title>Genome-scale phylogeny and comparative genomics of the fungal order Sordariales.</title>
        <authorList>
            <consortium name="Lawrence Berkeley National Laboratory"/>
            <person name="Hensen N."/>
            <person name="Bonometti L."/>
            <person name="Westerberg I."/>
            <person name="Brannstrom I.O."/>
            <person name="Guillou S."/>
            <person name="Cros-Aarteil S."/>
            <person name="Calhoun S."/>
            <person name="Haridas S."/>
            <person name="Kuo A."/>
            <person name="Mondo S."/>
            <person name="Pangilinan J."/>
            <person name="Riley R."/>
            <person name="Labutti K."/>
            <person name="Andreopoulos B."/>
            <person name="Lipzen A."/>
            <person name="Chen C."/>
            <person name="Yanf M."/>
            <person name="Daum C."/>
            <person name="Ng V."/>
            <person name="Clum A."/>
            <person name="Steindorff A."/>
            <person name="Ohm R."/>
            <person name="Martin F."/>
            <person name="Silar P."/>
            <person name="Natvig D."/>
            <person name="Lalanne C."/>
            <person name="Gautier V."/>
            <person name="Ament-Velasquez S.L."/>
            <person name="Kruys A."/>
            <person name="Hutchinson M.I."/>
            <person name="Powell A.J."/>
            <person name="Barry K."/>
            <person name="Miller A.N."/>
            <person name="Grigoriev I.V."/>
            <person name="Debuchy R."/>
            <person name="Gladieux P."/>
            <person name="Thoren M.H."/>
            <person name="Johannesson H."/>
        </authorList>
    </citation>
    <scope>NUCLEOTIDE SEQUENCE</scope>
    <source>
        <strain evidence="1">CBS 606.72</strain>
    </source>
</reference>
<dbReference type="PANTHER" id="PTHR33112:SF16">
    <property type="entry name" value="HETEROKARYON INCOMPATIBILITY DOMAIN-CONTAINING PROTEIN"/>
    <property type="match status" value="1"/>
</dbReference>
<organism evidence="1 2">
    <name type="scientific">Immersiella caudata</name>
    <dbReference type="NCBI Taxonomy" id="314043"/>
    <lineage>
        <taxon>Eukaryota</taxon>
        <taxon>Fungi</taxon>
        <taxon>Dikarya</taxon>
        <taxon>Ascomycota</taxon>
        <taxon>Pezizomycotina</taxon>
        <taxon>Sordariomycetes</taxon>
        <taxon>Sordariomycetidae</taxon>
        <taxon>Sordariales</taxon>
        <taxon>Lasiosphaeriaceae</taxon>
        <taxon>Immersiella</taxon>
    </lineage>
</organism>
<evidence type="ECO:0000313" key="1">
    <source>
        <dbReference type="EMBL" id="KAK0619678.1"/>
    </source>
</evidence>
<sequence length="271" mass="30775">MTPRDKLDAWEKALASYRARHLTYPERDSLVAIAAIARALAPPDDPYIAGHFRSTLPRTLAWRSNERDRWSRRRLRACSPSWSWASVSNHDYTEFYSAGRALATLLSHSLELIDHGNPYGLVSSASLTLECNPISLNFQKWWNYGNEWEQVSEARELWSQIMLNEDMLVTSPDDMDHFIAPGTELYIIPIFQSEDEATGTVHVEGLVTQRDKCGAETVYKRVGHITMDFTTASRGKQGVGEEERKEGQVGGPIIPLLRELPGWEWKTITLV</sequence>
<dbReference type="EMBL" id="JAULSU010000004">
    <property type="protein sequence ID" value="KAK0619678.1"/>
    <property type="molecule type" value="Genomic_DNA"/>
</dbReference>
<keyword evidence="2" id="KW-1185">Reference proteome</keyword>
<proteinExistence type="predicted"/>
<protein>
    <recommendedName>
        <fullName evidence="3">Heterokaryon incompatibility protein</fullName>
    </recommendedName>
</protein>
<evidence type="ECO:0008006" key="3">
    <source>
        <dbReference type="Google" id="ProtNLM"/>
    </source>
</evidence>
<evidence type="ECO:0000313" key="2">
    <source>
        <dbReference type="Proteomes" id="UP001175000"/>
    </source>
</evidence>
<dbReference type="PANTHER" id="PTHR33112">
    <property type="entry name" value="DOMAIN PROTEIN, PUTATIVE-RELATED"/>
    <property type="match status" value="1"/>
</dbReference>
<dbReference type="AlphaFoldDB" id="A0AA39WQE2"/>
<name>A0AA39WQE2_9PEZI</name>